<dbReference type="EMBL" id="BOPG01000090">
    <property type="protein sequence ID" value="GIJ63282.1"/>
    <property type="molecule type" value="Genomic_DNA"/>
</dbReference>
<evidence type="ECO:0000313" key="8">
    <source>
        <dbReference type="Proteomes" id="UP000612585"/>
    </source>
</evidence>
<name>A0A8J4E908_9ACTN</name>
<feature type="chain" id="PRO_5038451337" evidence="6">
    <location>
        <begin position="31"/>
        <end position="446"/>
    </location>
</feature>
<evidence type="ECO:0000256" key="6">
    <source>
        <dbReference type="SAM" id="SignalP"/>
    </source>
</evidence>
<evidence type="ECO:0000256" key="3">
    <source>
        <dbReference type="ARBA" id="ARBA00023136"/>
    </source>
</evidence>
<dbReference type="RefSeq" id="WP_204009410.1">
    <property type="nucleotide sequence ID" value="NZ_BOPG01000090.1"/>
</dbReference>
<feature type="signal peptide" evidence="6">
    <location>
        <begin position="1"/>
        <end position="30"/>
    </location>
</feature>
<evidence type="ECO:0000256" key="5">
    <source>
        <dbReference type="ARBA" id="ARBA00023288"/>
    </source>
</evidence>
<dbReference type="Gene3D" id="3.40.190.10">
    <property type="entry name" value="Periplasmic binding protein-like II"/>
    <property type="match status" value="1"/>
</dbReference>
<dbReference type="Pfam" id="PF01547">
    <property type="entry name" value="SBP_bac_1"/>
    <property type="match status" value="1"/>
</dbReference>
<accession>A0A8J4E908</accession>
<keyword evidence="2 6" id="KW-0732">Signal</keyword>
<proteinExistence type="predicted"/>
<comment type="caution">
    <text evidence="7">The sequence shown here is derived from an EMBL/GenBank/DDBJ whole genome shotgun (WGS) entry which is preliminary data.</text>
</comment>
<keyword evidence="4" id="KW-0564">Palmitate</keyword>
<organism evidence="7 8">
    <name type="scientific">Virgisporangium aurantiacum</name>
    <dbReference type="NCBI Taxonomy" id="175570"/>
    <lineage>
        <taxon>Bacteria</taxon>
        <taxon>Bacillati</taxon>
        <taxon>Actinomycetota</taxon>
        <taxon>Actinomycetes</taxon>
        <taxon>Micromonosporales</taxon>
        <taxon>Micromonosporaceae</taxon>
        <taxon>Virgisporangium</taxon>
    </lineage>
</organism>
<evidence type="ECO:0000256" key="2">
    <source>
        <dbReference type="ARBA" id="ARBA00022729"/>
    </source>
</evidence>
<sequence>MSSISSGPTLSRRTLLGALAAAGAAAPVLSACGGVSTSGADGGEGAVNFLSTQFTPVEERLRFETILKNRVKGTEVAFNPVDNANFTATIQSQVEAKKVEISLIGGLHGDLAPQASRLMDLDDVAKALSSKGIDNELLELGKLGGATTKYIPWMQATYLLAINKKALQWLPSGADPEKLTYDQLLQWAVAGKQGNGGKPIFGFPAGPKGLYHRFFQGYLLPSFTGAQVTKFRSADAVTGWNWMKELWANTNTASTNYDFMQEPLERGEVLVAWDHVARLVNAPKAKPDDWLMVPAPRGPKGLGYMLVVAGLGIPNGAPEANKAKDVIKALAEGDTQVEVLRQNAFFPVVDANLPADLPGGVGLEAPAVKKQQDADSAIVSLPPVGLGAKDGEVSQIFKNTFKEICIDKKPVQQVLDTQGGQLDVILAGLKVPCWKPDPAGNPCQVG</sequence>
<dbReference type="PROSITE" id="PS51318">
    <property type="entry name" value="TAT"/>
    <property type="match status" value="1"/>
</dbReference>
<dbReference type="PANTHER" id="PTHR43649:SF33">
    <property type="entry name" value="POLYGALACTURONAN_RHAMNOGALACTURONAN-BINDING PROTEIN YTCQ"/>
    <property type="match status" value="1"/>
</dbReference>
<keyword evidence="8" id="KW-1185">Reference proteome</keyword>
<dbReference type="PANTHER" id="PTHR43649">
    <property type="entry name" value="ARABINOSE-BINDING PROTEIN-RELATED"/>
    <property type="match status" value="1"/>
</dbReference>
<evidence type="ECO:0000256" key="4">
    <source>
        <dbReference type="ARBA" id="ARBA00023139"/>
    </source>
</evidence>
<dbReference type="AlphaFoldDB" id="A0A8J4E908"/>
<dbReference type="InterPro" id="IPR050490">
    <property type="entry name" value="Bact_solute-bd_prot1"/>
</dbReference>
<reference evidence="7" key="1">
    <citation type="submission" date="2021-01" db="EMBL/GenBank/DDBJ databases">
        <title>Whole genome shotgun sequence of Virgisporangium aurantiacum NBRC 16421.</title>
        <authorList>
            <person name="Komaki H."/>
            <person name="Tamura T."/>
        </authorList>
    </citation>
    <scope>NUCLEOTIDE SEQUENCE</scope>
    <source>
        <strain evidence="7">NBRC 16421</strain>
    </source>
</reference>
<evidence type="ECO:0000256" key="1">
    <source>
        <dbReference type="ARBA" id="ARBA00022475"/>
    </source>
</evidence>
<gene>
    <name evidence="7" type="ORF">Vau01_107980</name>
</gene>
<protein>
    <submittedName>
        <fullName evidence="7">ABC transporter substrate-binding protein</fullName>
    </submittedName>
</protein>
<evidence type="ECO:0000313" key="7">
    <source>
        <dbReference type="EMBL" id="GIJ63282.1"/>
    </source>
</evidence>
<dbReference type="SUPFAM" id="SSF53850">
    <property type="entry name" value="Periplasmic binding protein-like II"/>
    <property type="match status" value="1"/>
</dbReference>
<keyword evidence="3" id="KW-0472">Membrane</keyword>
<dbReference type="InterPro" id="IPR006311">
    <property type="entry name" value="TAT_signal"/>
</dbReference>
<dbReference type="InterPro" id="IPR006059">
    <property type="entry name" value="SBP"/>
</dbReference>
<keyword evidence="1" id="KW-1003">Cell membrane</keyword>
<dbReference type="Proteomes" id="UP000612585">
    <property type="component" value="Unassembled WGS sequence"/>
</dbReference>
<keyword evidence="5" id="KW-0449">Lipoprotein</keyword>